<dbReference type="Proteomes" id="UP000018542">
    <property type="component" value="Chromosome"/>
</dbReference>
<accession>V5SC53</accession>
<gene>
    <name evidence="2" type="ORF">W911_02590</name>
</gene>
<evidence type="ECO:0000256" key="1">
    <source>
        <dbReference type="SAM" id="Phobius"/>
    </source>
</evidence>
<keyword evidence="1" id="KW-1133">Transmembrane helix</keyword>
<keyword evidence="1" id="KW-0472">Membrane</keyword>
<dbReference type="RefSeq" id="WP_023785944.1">
    <property type="nucleotide sequence ID" value="NC_022997.1"/>
</dbReference>
<feature type="transmembrane region" description="Helical" evidence="1">
    <location>
        <begin position="47"/>
        <end position="75"/>
    </location>
</feature>
<keyword evidence="3" id="KW-1185">Reference proteome</keyword>
<reference evidence="2 3" key="1">
    <citation type="journal article" date="2014" name="Genome Announc.">
        <title>Complete Genome Sequence of Hyphomicrobium nitrativorans Strain NL23, a Denitrifying Bacterium Isolated from Biofilm of a Methanol-Fed Denitrification System Treating Seawater at the Montreal Biodome.</title>
        <authorList>
            <person name="Martineau C."/>
            <person name="Villeneuve C."/>
            <person name="Mauffrey F."/>
            <person name="Villemur R."/>
        </authorList>
    </citation>
    <scope>NUCLEOTIDE SEQUENCE [LARGE SCALE GENOMIC DNA]</scope>
    <source>
        <strain evidence="2">NL23</strain>
    </source>
</reference>
<dbReference type="STRING" id="1029756.W911_02590"/>
<protein>
    <submittedName>
        <fullName evidence="2">Uncharacterized protein</fullName>
    </submittedName>
</protein>
<feature type="transmembrane region" description="Helical" evidence="1">
    <location>
        <begin position="21"/>
        <end position="41"/>
    </location>
</feature>
<evidence type="ECO:0000313" key="3">
    <source>
        <dbReference type="Proteomes" id="UP000018542"/>
    </source>
</evidence>
<name>V5SC53_9HYPH</name>
<dbReference type="EMBL" id="CP006912">
    <property type="protein sequence ID" value="AHB47549.1"/>
    <property type="molecule type" value="Genomic_DNA"/>
</dbReference>
<dbReference type="KEGG" id="hni:W911_02590"/>
<dbReference type="PATRIC" id="fig|1029756.8.peg.549"/>
<proteinExistence type="predicted"/>
<evidence type="ECO:0000313" key="2">
    <source>
        <dbReference type="EMBL" id="AHB47549.1"/>
    </source>
</evidence>
<dbReference type="HOGENOM" id="CLU_159904_0_0_5"/>
<sequence>MQQQKPADARVERMFAADRRWAIGAVVVLWCLYAFTYWVLLVSKAEAGVLIALAVGGGLVLLFNTASIAAMIIHYTRDKEHIYKLDIYYLDEMKRAKG</sequence>
<dbReference type="AlphaFoldDB" id="V5SC53"/>
<keyword evidence="1" id="KW-0812">Transmembrane</keyword>
<organism evidence="2 3">
    <name type="scientific">Hyphomicrobium nitrativorans NL23</name>
    <dbReference type="NCBI Taxonomy" id="1029756"/>
    <lineage>
        <taxon>Bacteria</taxon>
        <taxon>Pseudomonadati</taxon>
        <taxon>Pseudomonadota</taxon>
        <taxon>Alphaproteobacteria</taxon>
        <taxon>Hyphomicrobiales</taxon>
        <taxon>Hyphomicrobiaceae</taxon>
        <taxon>Hyphomicrobium</taxon>
    </lineage>
</organism>